<feature type="transmembrane region" description="Helical" evidence="13">
    <location>
        <begin position="106"/>
        <end position="124"/>
    </location>
</feature>
<feature type="transmembrane region" description="Helical" evidence="13">
    <location>
        <begin position="161"/>
        <end position="180"/>
    </location>
</feature>
<evidence type="ECO:0000313" key="14">
    <source>
        <dbReference type="EMBL" id="KAH3789259.1"/>
    </source>
</evidence>
<keyword evidence="4" id="KW-0444">Lipid biosynthesis</keyword>
<feature type="transmembrane region" description="Helical" evidence="13">
    <location>
        <begin position="202"/>
        <end position="227"/>
    </location>
</feature>
<dbReference type="Proteomes" id="UP000828390">
    <property type="component" value="Unassembled WGS sequence"/>
</dbReference>
<dbReference type="GO" id="GO:0016020">
    <property type="term" value="C:membrane"/>
    <property type="evidence" value="ECO:0007669"/>
    <property type="project" value="UniProtKB-SubCell"/>
</dbReference>
<evidence type="ECO:0000256" key="1">
    <source>
        <dbReference type="ARBA" id="ARBA00004141"/>
    </source>
</evidence>
<feature type="transmembrane region" description="Helical" evidence="13">
    <location>
        <begin position="248"/>
        <end position="274"/>
    </location>
</feature>
<evidence type="ECO:0000313" key="15">
    <source>
        <dbReference type="Proteomes" id="UP000828390"/>
    </source>
</evidence>
<dbReference type="GO" id="GO:0006656">
    <property type="term" value="P:phosphatidylcholine biosynthetic process"/>
    <property type="evidence" value="ECO:0007669"/>
    <property type="project" value="TreeGrafter"/>
</dbReference>
<evidence type="ECO:0000256" key="10">
    <source>
        <dbReference type="ARBA" id="ARBA00023209"/>
    </source>
</evidence>
<protein>
    <recommendedName>
        <fullName evidence="3">Glycerophosphocholine acyltransferase 1</fullName>
    </recommendedName>
</protein>
<accession>A0A9D4IYD0</accession>
<feature type="transmembrane region" description="Helical" evidence="13">
    <location>
        <begin position="56"/>
        <end position="75"/>
    </location>
</feature>
<dbReference type="Pfam" id="PF10998">
    <property type="entry name" value="DUF2838"/>
    <property type="match status" value="1"/>
</dbReference>
<dbReference type="PANTHER" id="PTHR31201:SF1">
    <property type="entry name" value="GLYCEROPHOSPHOCHOLINE ACYLTRANSFERASE 1"/>
    <property type="match status" value="1"/>
</dbReference>
<evidence type="ECO:0000256" key="12">
    <source>
        <dbReference type="ARBA" id="ARBA00023315"/>
    </source>
</evidence>
<dbReference type="InterPro" id="IPR021261">
    <property type="entry name" value="GPCAT"/>
</dbReference>
<gene>
    <name evidence="14" type="ORF">DPMN_167434</name>
</gene>
<keyword evidence="7 13" id="KW-1133">Transmembrane helix</keyword>
<reference evidence="14" key="2">
    <citation type="submission" date="2020-11" db="EMBL/GenBank/DDBJ databases">
        <authorList>
            <person name="McCartney M.A."/>
            <person name="Auch B."/>
            <person name="Kono T."/>
            <person name="Mallez S."/>
            <person name="Becker A."/>
            <person name="Gohl D.M."/>
            <person name="Silverstein K.A.T."/>
            <person name="Koren S."/>
            <person name="Bechman K.B."/>
            <person name="Herman A."/>
            <person name="Abrahante J.E."/>
            <person name="Garbe J."/>
        </authorList>
    </citation>
    <scope>NUCLEOTIDE SEQUENCE</scope>
    <source>
        <strain evidence="14">Duluth1</strain>
        <tissue evidence="14">Whole animal</tissue>
    </source>
</reference>
<evidence type="ECO:0000256" key="13">
    <source>
        <dbReference type="SAM" id="Phobius"/>
    </source>
</evidence>
<feature type="transmembrane region" description="Helical" evidence="13">
    <location>
        <begin position="130"/>
        <end position="149"/>
    </location>
</feature>
<name>A0A9D4IYD0_DREPO</name>
<evidence type="ECO:0000256" key="7">
    <source>
        <dbReference type="ARBA" id="ARBA00022989"/>
    </source>
</evidence>
<organism evidence="14 15">
    <name type="scientific">Dreissena polymorpha</name>
    <name type="common">Zebra mussel</name>
    <name type="synonym">Mytilus polymorpha</name>
    <dbReference type="NCBI Taxonomy" id="45954"/>
    <lineage>
        <taxon>Eukaryota</taxon>
        <taxon>Metazoa</taxon>
        <taxon>Spiralia</taxon>
        <taxon>Lophotrochozoa</taxon>
        <taxon>Mollusca</taxon>
        <taxon>Bivalvia</taxon>
        <taxon>Autobranchia</taxon>
        <taxon>Heteroconchia</taxon>
        <taxon>Euheterodonta</taxon>
        <taxon>Imparidentia</taxon>
        <taxon>Neoheterodontei</taxon>
        <taxon>Myida</taxon>
        <taxon>Dreissenoidea</taxon>
        <taxon>Dreissenidae</taxon>
        <taxon>Dreissena</taxon>
    </lineage>
</organism>
<sequence>MCTTNKKSKNTQNLKRNVSDNEISNTAVTKEDGEYIQLERPKMPDETRESRLFEKCVFLATSVAILSLSHVLTWAQWSMPFLFAVATPILIGIRTVFYWHQKWQYFMIDFCYIGNTLTYVFLWLPQCAWLSQLVFALANGPVLMAAVVYRNSLVYHHHDKVTSVYIHLMPALLTFCVRWFPERTSMFWVRDFLADVPPADPVWSYLAPFAVFLAHSVLYFLTINVIMKPKDLTSYSYLAEKFRRIDCIGGKWGTAIVYYTVGWLFCLTSLLMAVLAYSYFTAHCLALAAVFVIVTWNGAGYYMHVFGVRGFTVE</sequence>
<comment type="caution">
    <text evidence="14">The sequence shown here is derived from an EMBL/GenBank/DDBJ whole genome shotgun (WGS) entry which is preliminary data.</text>
</comment>
<evidence type="ECO:0000256" key="8">
    <source>
        <dbReference type="ARBA" id="ARBA00023098"/>
    </source>
</evidence>
<dbReference type="PANTHER" id="PTHR31201">
    <property type="entry name" value="OS01G0585100 PROTEIN"/>
    <property type="match status" value="1"/>
</dbReference>
<evidence type="ECO:0000256" key="3">
    <source>
        <dbReference type="ARBA" id="ARBA00019082"/>
    </source>
</evidence>
<keyword evidence="10" id="KW-0594">Phospholipid biosynthesis</keyword>
<evidence type="ECO:0000256" key="11">
    <source>
        <dbReference type="ARBA" id="ARBA00023264"/>
    </source>
</evidence>
<keyword evidence="8" id="KW-0443">Lipid metabolism</keyword>
<comment type="similarity">
    <text evidence="2">Belongs to the GPC1 family.</text>
</comment>
<keyword evidence="12" id="KW-0012">Acyltransferase</keyword>
<keyword evidence="5" id="KW-0808">Transferase</keyword>
<keyword evidence="15" id="KW-1185">Reference proteome</keyword>
<evidence type="ECO:0000256" key="6">
    <source>
        <dbReference type="ARBA" id="ARBA00022692"/>
    </source>
</evidence>
<reference evidence="14" key="1">
    <citation type="journal article" date="2019" name="bioRxiv">
        <title>The Genome of the Zebra Mussel, Dreissena polymorpha: A Resource for Invasive Species Research.</title>
        <authorList>
            <person name="McCartney M.A."/>
            <person name="Auch B."/>
            <person name="Kono T."/>
            <person name="Mallez S."/>
            <person name="Zhang Y."/>
            <person name="Obille A."/>
            <person name="Becker A."/>
            <person name="Abrahante J.E."/>
            <person name="Garbe J."/>
            <person name="Badalamenti J.P."/>
            <person name="Herman A."/>
            <person name="Mangelson H."/>
            <person name="Liachko I."/>
            <person name="Sullivan S."/>
            <person name="Sone E.D."/>
            <person name="Koren S."/>
            <person name="Silverstein K.A.T."/>
            <person name="Beckman K.B."/>
            <person name="Gohl D.M."/>
        </authorList>
    </citation>
    <scope>NUCLEOTIDE SEQUENCE</scope>
    <source>
        <strain evidence="14">Duluth1</strain>
        <tissue evidence="14">Whole animal</tissue>
    </source>
</reference>
<evidence type="ECO:0000256" key="2">
    <source>
        <dbReference type="ARBA" id="ARBA00006675"/>
    </source>
</evidence>
<keyword evidence="6 13" id="KW-0812">Transmembrane</keyword>
<keyword evidence="11" id="KW-1208">Phospholipid metabolism</keyword>
<feature type="transmembrane region" description="Helical" evidence="13">
    <location>
        <begin position="280"/>
        <end position="299"/>
    </location>
</feature>
<dbReference type="GO" id="GO:0016746">
    <property type="term" value="F:acyltransferase activity"/>
    <property type="evidence" value="ECO:0007669"/>
    <property type="project" value="UniProtKB-KW"/>
</dbReference>
<evidence type="ECO:0000256" key="9">
    <source>
        <dbReference type="ARBA" id="ARBA00023136"/>
    </source>
</evidence>
<evidence type="ECO:0000256" key="5">
    <source>
        <dbReference type="ARBA" id="ARBA00022679"/>
    </source>
</evidence>
<dbReference type="EMBL" id="JAIWYP010000008">
    <property type="protein sequence ID" value="KAH3789259.1"/>
    <property type="molecule type" value="Genomic_DNA"/>
</dbReference>
<keyword evidence="9 13" id="KW-0472">Membrane</keyword>
<comment type="subcellular location">
    <subcellularLocation>
        <location evidence="1">Membrane</location>
        <topology evidence="1">Multi-pass membrane protein</topology>
    </subcellularLocation>
</comment>
<proteinExistence type="inferred from homology"/>
<dbReference type="AlphaFoldDB" id="A0A9D4IYD0"/>
<feature type="transmembrane region" description="Helical" evidence="13">
    <location>
        <begin position="81"/>
        <end position="99"/>
    </location>
</feature>
<dbReference type="OrthoDB" id="406287at2759"/>
<evidence type="ECO:0000256" key="4">
    <source>
        <dbReference type="ARBA" id="ARBA00022516"/>
    </source>
</evidence>